<evidence type="ECO:0000313" key="2">
    <source>
        <dbReference type="EMBL" id="MXU90840.1"/>
    </source>
</evidence>
<feature type="transmembrane region" description="Helical" evidence="1">
    <location>
        <begin position="7"/>
        <end position="24"/>
    </location>
</feature>
<keyword evidence="1" id="KW-0812">Transmembrane</keyword>
<name>A0A6B0UM26_IXORI</name>
<organism evidence="2">
    <name type="scientific">Ixodes ricinus</name>
    <name type="common">Common tick</name>
    <name type="synonym">Acarus ricinus</name>
    <dbReference type="NCBI Taxonomy" id="34613"/>
    <lineage>
        <taxon>Eukaryota</taxon>
        <taxon>Metazoa</taxon>
        <taxon>Ecdysozoa</taxon>
        <taxon>Arthropoda</taxon>
        <taxon>Chelicerata</taxon>
        <taxon>Arachnida</taxon>
        <taxon>Acari</taxon>
        <taxon>Parasitiformes</taxon>
        <taxon>Ixodida</taxon>
        <taxon>Ixodoidea</taxon>
        <taxon>Ixodidae</taxon>
        <taxon>Ixodinae</taxon>
        <taxon>Ixodes</taxon>
    </lineage>
</organism>
<protein>
    <submittedName>
        <fullName evidence="2">Putative secreted protein</fullName>
    </submittedName>
</protein>
<evidence type="ECO:0000256" key="1">
    <source>
        <dbReference type="SAM" id="Phobius"/>
    </source>
</evidence>
<keyword evidence="1" id="KW-1133">Transmembrane helix</keyword>
<dbReference type="EMBL" id="GIFC01008757">
    <property type="protein sequence ID" value="MXU90840.1"/>
    <property type="molecule type" value="Transcribed_RNA"/>
</dbReference>
<dbReference type="AlphaFoldDB" id="A0A6B0UM26"/>
<keyword evidence="1" id="KW-0472">Membrane</keyword>
<reference evidence="2" key="1">
    <citation type="submission" date="2019-12" db="EMBL/GenBank/DDBJ databases">
        <title>An insight into the sialome of adult female Ixodes ricinus ticks feeding for 6 days.</title>
        <authorList>
            <person name="Perner J."/>
            <person name="Ribeiro J.M.C."/>
        </authorList>
    </citation>
    <scope>NUCLEOTIDE SEQUENCE</scope>
    <source>
        <strain evidence="2">Semi-engorged</strain>
        <tissue evidence="2">Salivary glands</tissue>
    </source>
</reference>
<accession>A0A6B0UM26</accession>
<proteinExistence type="predicted"/>
<sequence>MFLFALLQVYLTFTLLHVYITIYLTVARSANFSLHVNERAAMLAFRWAFILSSSARLLTLGDIRKTGRCKPQRCQTHHSEIRSIRQEVVASHIGLFRILQNTNIAEQLQMTITEPEQN</sequence>